<feature type="transmembrane region" description="Helical" evidence="1">
    <location>
        <begin position="29"/>
        <end position="47"/>
    </location>
</feature>
<accession>A0AAE9BZE5</accession>
<evidence type="ECO:0000313" key="2">
    <source>
        <dbReference type="EMBL" id="UCR74879.1"/>
    </source>
</evidence>
<evidence type="ECO:0000313" key="3">
    <source>
        <dbReference type="Proteomes" id="UP000827644"/>
    </source>
</evidence>
<sequence>MWYGSSFKNGYGGESFTFRKARKSRNGGLGWWITIAVIFWLFFGSHIPTIF</sequence>
<evidence type="ECO:0000256" key="1">
    <source>
        <dbReference type="SAM" id="Phobius"/>
    </source>
</evidence>
<keyword evidence="1" id="KW-1133">Transmembrane helix</keyword>
<name>A0AAE9BZE5_9CAUD</name>
<proteinExistence type="predicted"/>
<dbReference type="EMBL" id="OK073976">
    <property type="protein sequence ID" value="UCR74879.1"/>
    <property type="molecule type" value="Genomic_DNA"/>
</dbReference>
<keyword evidence="1" id="KW-0472">Membrane</keyword>
<organism evidence="2 3">
    <name type="scientific">Erwinia phage Fifi44</name>
    <dbReference type="NCBI Taxonomy" id="2876597"/>
    <lineage>
        <taxon>Viruses</taxon>
        <taxon>Duplodnaviria</taxon>
        <taxon>Heunggongvirae</taxon>
        <taxon>Uroviricota</taxon>
        <taxon>Caudoviricetes</taxon>
        <taxon>Chaseviridae</taxon>
        <taxon>Cleopatravirinae</taxon>
        <taxon>Fifivirus</taxon>
        <taxon>Fifivirus fifi44</taxon>
    </lineage>
</organism>
<keyword evidence="3" id="KW-1185">Reference proteome</keyword>
<dbReference type="Proteomes" id="UP000827644">
    <property type="component" value="Segment"/>
</dbReference>
<protein>
    <submittedName>
        <fullName evidence="2">Uncharacterized protein</fullName>
    </submittedName>
</protein>
<reference evidence="2 3" key="1">
    <citation type="submission" date="2021-09" db="EMBL/GenBank/DDBJ databases">
        <title>Complete genome sequence of Fifi44.</title>
        <authorList>
            <person name="Kim S.G."/>
            <person name="Park J."/>
            <person name="Roh E."/>
        </authorList>
    </citation>
    <scope>NUCLEOTIDE SEQUENCE [LARGE SCALE GENOMIC DNA]</scope>
</reference>
<keyword evidence="1" id="KW-0812">Transmembrane</keyword>
<gene>
    <name evidence="2" type="ORF">Fifi44_00010</name>
</gene>